<dbReference type="InterPro" id="IPR037066">
    <property type="entry name" value="Plug_dom_sf"/>
</dbReference>
<keyword evidence="6 10" id="KW-0798">TonB box</keyword>
<dbReference type="AlphaFoldDB" id="A0A4Q4KP01"/>
<dbReference type="GO" id="GO:0015344">
    <property type="term" value="F:siderophore uptake transmembrane transporter activity"/>
    <property type="evidence" value="ECO:0007669"/>
    <property type="project" value="TreeGrafter"/>
</dbReference>
<keyword evidence="7 10" id="KW-0472">Membrane</keyword>
<keyword evidence="4" id="KW-0812">Transmembrane</keyword>
<gene>
    <name evidence="13" type="ORF">ERX46_06770</name>
</gene>
<feature type="domain" description="TonB-dependent receptor plug" evidence="12">
    <location>
        <begin position="124"/>
        <end position="225"/>
    </location>
</feature>
<comment type="subcellular location">
    <subcellularLocation>
        <location evidence="1">Cell outer membrane</location>
        <topology evidence="1">Multi-pass membrane protein</topology>
    </subcellularLocation>
</comment>
<comment type="caution">
    <text evidence="13">The sequence shown here is derived from an EMBL/GenBank/DDBJ whole genome shotgun (WGS) entry which is preliminary data.</text>
</comment>
<dbReference type="Pfam" id="PF13715">
    <property type="entry name" value="CarbopepD_reg_2"/>
    <property type="match status" value="1"/>
</dbReference>
<proteinExistence type="inferred from homology"/>
<dbReference type="InterPro" id="IPR000531">
    <property type="entry name" value="Beta-barrel_TonB"/>
</dbReference>
<dbReference type="InterPro" id="IPR008969">
    <property type="entry name" value="CarboxyPept-like_regulatory"/>
</dbReference>
<evidence type="ECO:0000256" key="6">
    <source>
        <dbReference type="ARBA" id="ARBA00023077"/>
    </source>
</evidence>
<dbReference type="InterPro" id="IPR036942">
    <property type="entry name" value="Beta-barrel_TonB_sf"/>
</dbReference>
<dbReference type="GO" id="GO:0009279">
    <property type="term" value="C:cell outer membrane"/>
    <property type="evidence" value="ECO:0007669"/>
    <property type="project" value="UniProtKB-SubCell"/>
</dbReference>
<dbReference type="Gene3D" id="2.40.170.20">
    <property type="entry name" value="TonB-dependent receptor, beta-barrel domain"/>
    <property type="match status" value="1"/>
</dbReference>
<evidence type="ECO:0000256" key="4">
    <source>
        <dbReference type="ARBA" id="ARBA00022692"/>
    </source>
</evidence>
<dbReference type="InterPro" id="IPR039426">
    <property type="entry name" value="TonB-dep_rcpt-like"/>
</dbReference>
<keyword evidence="5" id="KW-0732">Signal</keyword>
<keyword evidence="8 13" id="KW-0675">Receptor</keyword>
<keyword evidence="3" id="KW-1134">Transmembrane beta strand</keyword>
<dbReference type="InterPro" id="IPR012910">
    <property type="entry name" value="Plug_dom"/>
</dbReference>
<feature type="domain" description="TonB-dependent receptor-like beta-barrel" evidence="11">
    <location>
        <begin position="309"/>
        <end position="702"/>
    </location>
</feature>
<evidence type="ECO:0000256" key="9">
    <source>
        <dbReference type="ARBA" id="ARBA00023237"/>
    </source>
</evidence>
<dbReference type="GO" id="GO:0044718">
    <property type="term" value="P:siderophore transmembrane transport"/>
    <property type="evidence" value="ECO:0007669"/>
    <property type="project" value="TreeGrafter"/>
</dbReference>
<dbReference type="SUPFAM" id="SSF49464">
    <property type="entry name" value="Carboxypeptidase regulatory domain-like"/>
    <property type="match status" value="1"/>
</dbReference>
<comment type="similarity">
    <text evidence="10">Belongs to the TonB-dependent receptor family.</text>
</comment>
<keyword evidence="2" id="KW-0813">Transport</keyword>
<evidence type="ECO:0000256" key="3">
    <source>
        <dbReference type="ARBA" id="ARBA00022452"/>
    </source>
</evidence>
<evidence type="ECO:0000256" key="5">
    <source>
        <dbReference type="ARBA" id="ARBA00022729"/>
    </source>
</evidence>
<evidence type="ECO:0000259" key="11">
    <source>
        <dbReference type="Pfam" id="PF00593"/>
    </source>
</evidence>
<dbReference type="Gene3D" id="2.170.130.10">
    <property type="entry name" value="TonB-dependent receptor, plug domain"/>
    <property type="match status" value="1"/>
</dbReference>
<dbReference type="OrthoDB" id="1109239at2"/>
<protein>
    <submittedName>
        <fullName evidence="13">TonB-dependent receptor</fullName>
    </submittedName>
</protein>
<evidence type="ECO:0000256" key="8">
    <source>
        <dbReference type="ARBA" id="ARBA00023170"/>
    </source>
</evidence>
<name>A0A4Q4KP01_9FLAO</name>
<keyword evidence="14" id="KW-1185">Reference proteome</keyword>
<dbReference type="Pfam" id="PF07715">
    <property type="entry name" value="Plug"/>
    <property type="match status" value="1"/>
</dbReference>
<evidence type="ECO:0000259" key="12">
    <source>
        <dbReference type="Pfam" id="PF07715"/>
    </source>
</evidence>
<dbReference type="EMBL" id="SETE01000002">
    <property type="protein sequence ID" value="RYM35072.1"/>
    <property type="molecule type" value="Genomic_DNA"/>
</dbReference>
<dbReference type="PANTHER" id="PTHR30069">
    <property type="entry name" value="TONB-DEPENDENT OUTER MEMBRANE RECEPTOR"/>
    <property type="match status" value="1"/>
</dbReference>
<dbReference type="Pfam" id="PF00593">
    <property type="entry name" value="TonB_dep_Rec_b-barrel"/>
    <property type="match status" value="1"/>
</dbReference>
<dbReference type="Proteomes" id="UP000293952">
    <property type="component" value="Unassembled WGS sequence"/>
</dbReference>
<dbReference type="SUPFAM" id="SSF56935">
    <property type="entry name" value="Porins"/>
    <property type="match status" value="1"/>
</dbReference>
<organism evidence="13 14">
    <name type="scientific">Brumimicrobium glaciale</name>
    <dbReference type="NCBI Taxonomy" id="200475"/>
    <lineage>
        <taxon>Bacteria</taxon>
        <taxon>Pseudomonadati</taxon>
        <taxon>Bacteroidota</taxon>
        <taxon>Flavobacteriia</taxon>
        <taxon>Flavobacteriales</taxon>
        <taxon>Crocinitomicaceae</taxon>
        <taxon>Brumimicrobium</taxon>
    </lineage>
</organism>
<reference evidence="13 14" key="1">
    <citation type="submission" date="2019-02" db="EMBL/GenBank/DDBJ databases">
        <title>Genome sequence of the sea-ice species Brumimicrobium glaciale.</title>
        <authorList>
            <person name="Bowman J.P."/>
        </authorList>
    </citation>
    <scope>NUCLEOTIDE SEQUENCE [LARGE SCALE GENOMIC DNA]</scope>
    <source>
        <strain evidence="13 14">IC156</strain>
    </source>
</reference>
<evidence type="ECO:0000313" key="14">
    <source>
        <dbReference type="Proteomes" id="UP000293952"/>
    </source>
</evidence>
<evidence type="ECO:0000256" key="2">
    <source>
        <dbReference type="ARBA" id="ARBA00022448"/>
    </source>
</evidence>
<accession>A0A4Q4KP01</accession>
<keyword evidence="9" id="KW-0998">Cell outer membrane</keyword>
<dbReference type="RefSeq" id="WP_130093080.1">
    <property type="nucleotide sequence ID" value="NZ_SETE01000002.1"/>
</dbReference>
<evidence type="ECO:0000256" key="10">
    <source>
        <dbReference type="RuleBase" id="RU003357"/>
    </source>
</evidence>
<dbReference type="PANTHER" id="PTHR30069:SF29">
    <property type="entry name" value="HEMOGLOBIN AND HEMOGLOBIN-HAPTOGLOBIN-BINDING PROTEIN 1-RELATED"/>
    <property type="match status" value="1"/>
</dbReference>
<evidence type="ECO:0000256" key="1">
    <source>
        <dbReference type="ARBA" id="ARBA00004571"/>
    </source>
</evidence>
<sequence>MKNSLILLVILLSGFAYGQKVSIQGTISSYIDGKNTEPLFGAEVFLKNAKEGDISDEKGKFSIKAGANTVDTLIIRASGYYSDTAIINSNESVNLRITLFPEFVTEEVIIRAKRDNSSVLRLDPRNVENLTQGELRKAACCNLSESFETNATVDVSLADGVSGSKRIQMMGLNGRYTQLQFENIPFMHNLDQAFGLASVPGTWISSIQITKGAGTVTNGYESMAGLINLEYHKPDNIERLFVNAYGSIQGRAELNLHGGKQVNDKWSSAWFVHGASVKVENDRNKDGFRDMPLGDNLILMNRWKYATELFRGQIGAKVSYSDQQGGQVGYNRYENQSSQGLYGVGIRNTNVEVFGKTGFLFKEDLFSSIGVVYYMKYNELNTVFGNRSLDATEKRGYVNAMHETILGNTNHKLKSGLSFVYDDLVQTMEDNLPNDTTIRNFNRTEIVPGVFTEYTFTGSRSIVVLGARADYHNLYDWQFTPRANYKFDLTEHMDIRLTAGRGFRVSNYVTDNLSLMATNLPWYVDNDIAPEVSWNFGASWLWDFKLFNRKATWTADIYHTLFENQLVVDRDESSDYIRMGNLDGESFSNVFQTDIKFEPLKHFEIKAAYKFLDVRATTNGVLSSVLMVPTHRGFVNFAYESRNHRWLYDLTLSVFGAQRLPEVMRPDGTLTTDNTSEVVPMLSGQITHKFKKFEIYLGGENLLDYRLDNPIIDTENPFSERFDATRVYSSIFGVNVYAGFRFDIGK</sequence>
<evidence type="ECO:0000313" key="13">
    <source>
        <dbReference type="EMBL" id="RYM35072.1"/>
    </source>
</evidence>
<evidence type="ECO:0000256" key="7">
    <source>
        <dbReference type="ARBA" id="ARBA00023136"/>
    </source>
</evidence>